<comment type="subcellular location">
    <subcellularLocation>
        <location evidence="1">Cell outer membrane</location>
    </subcellularLocation>
</comment>
<dbReference type="InterPro" id="IPR027385">
    <property type="entry name" value="Beta-barrel_OMP"/>
</dbReference>
<dbReference type="InterPro" id="IPR011250">
    <property type="entry name" value="OMP/PagP_B-barrel"/>
</dbReference>
<feature type="domain" description="Outer membrane protein beta-barrel" evidence="7">
    <location>
        <begin position="12"/>
        <end position="244"/>
    </location>
</feature>
<sequence>MKIKTLSSVIALAISMATSAMAADVSLPYKAAPAVPTFSWTGCYLGGNGGGGRGMNEQQPITSFSFNTNHDSGWMAGVQGGCDYQVGSLVVGVEGQFDWADMKDTTVTLPAGGGGVGFLLTTKLDRMATATARVGYAFDRVLFYAKGGAAFAHFNHTMTQTDFAGTSVDFIGSRNVAGFVVGGGIEYALLQNVSLKAEYNYFDFGRNGYTLNCTNNPGCAALPMFPVELRQNMQTFMLGVNWRFNTGH</sequence>
<dbReference type="InterPro" id="IPR051692">
    <property type="entry name" value="OMP-like"/>
</dbReference>
<dbReference type="SUPFAM" id="SSF56925">
    <property type="entry name" value="OMPA-like"/>
    <property type="match status" value="1"/>
</dbReference>
<comment type="caution">
    <text evidence="8">The sequence shown here is derived from an EMBL/GenBank/DDBJ whole genome shotgun (WGS) entry which is preliminary data.</text>
</comment>
<feature type="signal peptide" evidence="6">
    <location>
        <begin position="1"/>
        <end position="22"/>
    </location>
</feature>
<evidence type="ECO:0000256" key="6">
    <source>
        <dbReference type="SAM" id="SignalP"/>
    </source>
</evidence>
<reference evidence="9" key="1">
    <citation type="journal article" date="2019" name="Int. J. Syst. Evol. Microbiol.">
        <title>The Global Catalogue of Microorganisms (GCM) 10K type strain sequencing project: providing services to taxonomists for standard genome sequencing and annotation.</title>
        <authorList>
            <consortium name="The Broad Institute Genomics Platform"/>
            <consortium name="The Broad Institute Genome Sequencing Center for Infectious Disease"/>
            <person name="Wu L."/>
            <person name="Ma J."/>
        </authorList>
    </citation>
    <scope>NUCLEOTIDE SEQUENCE [LARGE SCALE GENOMIC DNA]</scope>
    <source>
        <strain evidence="9">NBRC 102520</strain>
    </source>
</reference>
<organism evidence="8 9">
    <name type="scientific">Bradyrhizobium iriomotense</name>
    <dbReference type="NCBI Taxonomy" id="441950"/>
    <lineage>
        <taxon>Bacteria</taxon>
        <taxon>Pseudomonadati</taxon>
        <taxon>Pseudomonadota</taxon>
        <taxon>Alphaproteobacteria</taxon>
        <taxon>Hyphomicrobiales</taxon>
        <taxon>Nitrobacteraceae</taxon>
        <taxon>Bradyrhizobium</taxon>
    </lineage>
</organism>
<dbReference type="PANTHER" id="PTHR34001">
    <property type="entry name" value="BLL7405 PROTEIN"/>
    <property type="match status" value="1"/>
</dbReference>
<dbReference type="Pfam" id="PF13505">
    <property type="entry name" value="OMP_b-brl"/>
    <property type="match status" value="1"/>
</dbReference>
<proteinExistence type="inferred from homology"/>
<comment type="similarity">
    <text evidence="5">Belongs to the Omp25/RopB family.</text>
</comment>
<keyword evidence="3" id="KW-0472">Membrane</keyword>
<gene>
    <name evidence="8" type="ORF">GCM10007857_47160</name>
</gene>
<dbReference type="EMBL" id="BSOW01000017">
    <property type="protein sequence ID" value="GLR88004.1"/>
    <property type="molecule type" value="Genomic_DNA"/>
</dbReference>
<keyword evidence="9" id="KW-1185">Reference proteome</keyword>
<evidence type="ECO:0000256" key="2">
    <source>
        <dbReference type="ARBA" id="ARBA00022729"/>
    </source>
</evidence>
<evidence type="ECO:0000256" key="4">
    <source>
        <dbReference type="ARBA" id="ARBA00023237"/>
    </source>
</evidence>
<feature type="chain" id="PRO_5045237906" evidence="6">
    <location>
        <begin position="23"/>
        <end position="248"/>
    </location>
</feature>
<dbReference type="Gene3D" id="2.40.160.20">
    <property type="match status" value="1"/>
</dbReference>
<protein>
    <submittedName>
        <fullName evidence="8">Membrane protein</fullName>
    </submittedName>
</protein>
<dbReference type="PANTHER" id="PTHR34001:SF3">
    <property type="entry name" value="BLL7405 PROTEIN"/>
    <property type="match status" value="1"/>
</dbReference>
<accession>A0ABQ6B0Q7</accession>
<evidence type="ECO:0000256" key="3">
    <source>
        <dbReference type="ARBA" id="ARBA00023136"/>
    </source>
</evidence>
<keyword evidence="4" id="KW-0998">Cell outer membrane</keyword>
<evidence type="ECO:0000256" key="5">
    <source>
        <dbReference type="ARBA" id="ARBA00038306"/>
    </source>
</evidence>
<evidence type="ECO:0000313" key="8">
    <source>
        <dbReference type="EMBL" id="GLR88004.1"/>
    </source>
</evidence>
<evidence type="ECO:0000259" key="7">
    <source>
        <dbReference type="Pfam" id="PF13505"/>
    </source>
</evidence>
<evidence type="ECO:0000256" key="1">
    <source>
        <dbReference type="ARBA" id="ARBA00004442"/>
    </source>
</evidence>
<keyword evidence="2 6" id="KW-0732">Signal</keyword>
<dbReference type="RefSeq" id="WP_284269176.1">
    <property type="nucleotide sequence ID" value="NZ_BSOW01000017.1"/>
</dbReference>
<evidence type="ECO:0000313" key="9">
    <source>
        <dbReference type="Proteomes" id="UP001156905"/>
    </source>
</evidence>
<dbReference type="Proteomes" id="UP001156905">
    <property type="component" value="Unassembled WGS sequence"/>
</dbReference>
<name>A0ABQ6B0Q7_9BRAD</name>